<gene>
    <name evidence="4" type="ORF">QP027_01270</name>
</gene>
<dbReference type="Pfam" id="PF00144">
    <property type="entry name" value="Beta-lactamase"/>
    <property type="match status" value="1"/>
</dbReference>
<dbReference type="InterPro" id="IPR051478">
    <property type="entry name" value="Beta-lactamase-like_AB/R"/>
</dbReference>
<feature type="domain" description="Beta-lactamase-related" evidence="3">
    <location>
        <begin position="46"/>
        <end position="309"/>
    </location>
</feature>
<keyword evidence="5" id="KW-1185">Reference proteome</keyword>
<evidence type="ECO:0000259" key="3">
    <source>
        <dbReference type="Pfam" id="PF00144"/>
    </source>
</evidence>
<dbReference type="Proteomes" id="UP001225598">
    <property type="component" value="Chromosome"/>
</dbReference>
<evidence type="ECO:0000256" key="2">
    <source>
        <dbReference type="SAM" id="SignalP"/>
    </source>
</evidence>
<dbReference type="EMBL" id="CP126969">
    <property type="protein sequence ID" value="WIM68057.1"/>
    <property type="molecule type" value="Genomic_DNA"/>
</dbReference>
<dbReference type="InterPro" id="IPR001466">
    <property type="entry name" value="Beta-lactam-related"/>
</dbReference>
<proteinExistence type="inferred from homology"/>
<name>A0ABY8VG15_9CORY</name>
<dbReference type="RefSeq" id="WP_284825380.1">
    <property type="nucleotide sequence ID" value="NZ_CP126969.1"/>
</dbReference>
<dbReference type="SUPFAM" id="SSF56601">
    <property type="entry name" value="beta-lactamase/transpeptidase-like"/>
    <property type="match status" value="1"/>
</dbReference>
<dbReference type="PANTHER" id="PTHR22935:SF95">
    <property type="entry name" value="BETA-LACTAMASE-LIKE 1-RELATED"/>
    <property type="match status" value="1"/>
</dbReference>
<feature type="chain" id="PRO_5045151465" evidence="2">
    <location>
        <begin position="22"/>
        <end position="327"/>
    </location>
</feature>
<dbReference type="GO" id="GO:0016787">
    <property type="term" value="F:hydrolase activity"/>
    <property type="evidence" value="ECO:0007669"/>
    <property type="project" value="UniProtKB-KW"/>
</dbReference>
<protein>
    <submittedName>
        <fullName evidence="4">Serine hydrolase domain-containing protein</fullName>
        <ecNumber evidence="4">3.1.1.103</ecNumber>
    </submittedName>
</protein>
<reference evidence="4 5" key="1">
    <citation type="submission" date="2023-05" db="EMBL/GenBank/DDBJ databases">
        <title>Corynebacterium suedekumii sp. nov. and Corynebacterium breve sp. nov. isolated from raw cow's milk.</title>
        <authorList>
            <person name="Baer M.K."/>
            <person name="Mehl L."/>
            <person name="Hellmuth R."/>
            <person name="Marke G."/>
            <person name="Lipski A."/>
        </authorList>
    </citation>
    <scope>NUCLEOTIDE SEQUENCE [LARGE SCALE GENOMIC DNA]</scope>
    <source>
        <strain evidence="4 5">R4</strain>
    </source>
</reference>
<sequence>MLACIALASVVMFIVSPPARLSTTRTGEPEIAELLRKHAGWGHNNLSAFILVDGRVRYGGLGSDQATEFEIASVTKTFNGELLDQAVERGDVAYTTTVADIIGERAVDSELADVTLEELATHTAGLPRLGKTKLRNAVAMVIGANPYVGEDTDYVMDQALRAKLTDRGTENYSNLGHAVLGHLLAENAQLAYPELLQRDILTPLEMHSTYVALPGTVGPEAPRGVWASGRSVEAWEQEGYAPAGALRSTPEDMAKYAQAIVDKHDPNAVWVKEDNGTFWHNGASFGFTNDLIIDPASGTAVYVAGDTGSRVNYLAEDLLKAVQEGGL</sequence>
<dbReference type="Gene3D" id="3.40.710.10">
    <property type="entry name" value="DD-peptidase/beta-lactamase superfamily"/>
    <property type="match status" value="1"/>
</dbReference>
<dbReference type="EC" id="3.1.1.103" evidence="4"/>
<keyword evidence="2" id="KW-0732">Signal</keyword>
<feature type="signal peptide" evidence="2">
    <location>
        <begin position="1"/>
        <end position="21"/>
    </location>
</feature>
<evidence type="ECO:0000256" key="1">
    <source>
        <dbReference type="ARBA" id="ARBA00038473"/>
    </source>
</evidence>
<dbReference type="InterPro" id="IPR012338">
    <property type="entry name" value="Beta-lactam/transpept-like"/>
</dbReference>
<evidence type="ECO:0000313" key="5">
    <source>
        <dbReference type="Proteomes" id="UP001225598"/>
    </source>
</evidence>
<keyword evidence="4" id="KW-0378">Hydrolase</keyword>
<accession>A0ABY8VG15</accession>
<evidence type="ECO:0000313" key="4">
    <source>
        <dbReference type="EMBL" id="WIM68057.1"/>
    </source>
</evidence>
<dbReference type="PANTHER" id="PTHR22935">
    <property type="entry name" value="PENICILLIN-BINDING PROTEIN"/>
    <property type="match status" value="1"/>
</dbReference>
<comment type="similarity">
    <text evidence="1">Belongs to the beta-lactamase family.</text>
</comment>
<organism evidence="4 5">
    <name type="scientific">Corynebacterium breve</name>
    <dbReference type="NCBI Taxonomy" id="3049799"/>
    <lineage>
        <taxon>Bacteria</taxon>
        <taxon>Bacillati</taxon>
        <taxon>Actinomycetota</taxon>
        <taxon>Actinomycetes</taxon>
        <taxon>Mycobacteriales</taxon>
        <taxon>Corynebacteriaceae</taxon>
        <taxon>Corynebacterium</taxon>
    </lineage>
</organism>